<gene>
    <name evidence="1" type="ORF">SDC9_174862</name>
</gene>
<evidence type="ECO:0000313" key="1">
    <source>
        <dbReference type="EMBL" id="MPN27429.1"/>
    </source>
</evidence>
<name>A0A645GNE8_9ZZZZ</name>
<comment type="caution">
    <text evidence="1">The sequence shown here is derived from an EMBL/GenBank/DDBJ whole genome shotgun (WGS) entry which is preliminary data.</text>
</comment>
<accession>A0A645GNE8</accession>
<organism evidence="1">
    <name type="scientific">bioreactor metagenome</name>
    <dbReference type="NCBI Taxonomy" id="1076179"/>
    <lineage>
        <taxon>unclassified sequences</taxon>
        <taxon>metagenomes</taxon>
        <taxon>ecological metagenomes</taxon>
    </lineage>
</organism>
<reference evidence="1" key="1">
    <citation type="submission" date="2019-08" db="EMBL/GenBank/DDBJ databases">
        <authorList>
            <person name="Kucharzyk K."/>
            <person name="Murdoch R.W."/>
            <person name="Higgins S."/>
            <person name="Loffler F."/>
        </authorList>
    </citation>
    <scope>NUCLEOTIDE SEQUENCE</scope>
</reference>
<sequence>MPELIFTVDVPQSPDVWLDGFQIGIGGNPAVFVHGHTGLIQRKRVPVGAHAGGHQNFFTRHNGVRAGQAVLDGQLFLPP</sequence>
<dbReference type="EMBL" id="VSSQ01077322">
    <property type="protein sequence ID" value="MPN27429.1"/>
    <property type="molecule type" value="Genomic_DNA"/>
</dbReference>
<dbReference type="AlphaFoldDB" id="A0A645GNE8"/>
<protein>
    <submittedName>
        <fullName evidence="1">Uncharacterized protein</fullName>
    </submittedName>
</protein>
<proteinExistence type="predicted"/>